<gene>
    <name evidence="2" type="ORF">CASFOL_038054</name>
</gene>
<evidence type="ECO:0000256" key="1">
    <source>
        <dbReference type="SAM" id="SignalP"/>
    </source>
</evidence>
<name>A0ABD3BKJ0_9LAMI</name>
<feature type="signal peptide" evidence="1">
    <location>
        <begin position="1"/>
        <end position="23"/>
    </location>
</feature>
<proteinExistence type="predicted"/>
<organism evidence="2 3">
    <name type="scientific">Castilleja foliolosa</name>
    <dbReference type="NCBI Taxonomy" id="1961234"/>
    <lineage>
        <taxon>Eukaryota</taxon>
        <taxon>Viridiplantae</taxon>
        <taxon>Streptophyta</taxon>
        <taxon>Embryophyta</taxon>
        <taxon>Tracheophyta</taxon>
        <taxon>Spermatophyta</taxon>
        <taxon>Magnoliopsida</taxon>
        <taxon>eudicotyledons</taxon>
        <taxon>Gunneridae</taxon>
        <taxon>Pentapetalae</taxon>
        <taxon>asterids</taxon>
        <taxon>lamiids</taxon>
        <taxon>Lamiales</taxon>
        <taxon>Orobanchaceae</taxon>
        <taxon>Pedicularideae</taxon>
        <taxon>Castillejinae</taxon>
        <taxon>Castilleja</taxon>
    </lineage>
</organism>
<evidence type="ECO:0000313" key="2">
    <source>
        <dbReference type="EMBL" id="KAL3617733.1"/>
    </source>
</evidence>
<reference evidence="3" key="1">
    <citation type="journal article" date="2024" name="IScience">
        <title>Strigolactones Initiate the Formation of Haustorium-like Structures in Castilleja.</title>
        <authorList>
            <person name="Buerger M."/>
            <person name="Peterson D."/>
            <person name="Chory J."/>
        </authorList>
    </citation>
    <scope>NUCLEOTIDE SEQUENCE [LARGE SCALE GENOMIC DNA]</scope>
</reference>
<comment type="caution">
    <text evidence="2">The sequence shown here is derived from an EMBL/GenBank/DDBJ whole genome shotgun (WGS) entry which is preliminary data.</text>
</comment>
<dbReference type="Proteomes" id="UP001632038">
    <property type="component" value="Unassembled WGS sequence"/>
</dbReference>
<sequence length="88" mass="10042">MKTIFKCLDYLYIWIITIAHTIGDEPYLGKAVDELVKEGFDISTYTWRWPKTQESGFSHSAIYAQNSSKVAKSDARVRVRGGRAERVA</sequence>
<feature type="chain" id="PRO_5044778907" evidence="1">
    <location>
        <begin position="24"/>
        <end position="88"/>
    </location>
</feature>
<dbReference type="EMBL" id="JAVIJP010000081">
    <property type="protein sequence ID" value="KAL3617733.1"/>
    <property type="molecule type" value="Genomic_DNA"/>
</dbReference>
<keyword evidence="3" id="KW-1185">Reference proteome</keyword>
<keyword evidence="1" id="KW-0732">Signal</keyword>
<evidence type="ECO:0000313" key="3">
    <source>
        <dbReference type="Proteomes" id="UP001632038"/>
    </source>
</evidence>
<dbReference type="AlphaFoldDB" id="A0ABD3BKJ0"/>
<protein>
    <submittedName>
        <fullName evidence="2">Uncharacterized protein</fullName>
    </submittedName>
</protein>
<accession>A0ABD3BKJ0</accession>